<dbReference type="EMBL" id="JAHEAC010000092">
    <property type="protein sequence ID" value="MBX8644724.1"/>
    <property type="molecule type" value="Genomic_DNA"/>
</dbReference>
<gene>
    <name evidence="1" type="ORF">KIY12_08395</name>
</gene>
<protein>
    <submittedName>
        <fullName evidence="1">Uncharacterized protein</fullName>
    </submittedName>
</protein>
<proteinExistence type="predicted"/>
<evidence type="ECO:0000313" key="2">
    <source>
        <dbReference type="Proteomes" id="UP000750197"/>
    </source>
</evidence>
<accession>A0A8J8CDN1</accession>
<name>A0A8J8CDN1_9ARCH</name>
<dbReference type="AlphaFoldDB" id="A0A8J8CDN1"/>
<reference evidence="1" key="1">
    <citation type="submission" date="2021-05" db="EMBL/GenBank/DDBJ databases">
        <title>Genomic insights into ecological role and evolution of a novel Thermoplasmata order Candidatus Sysuiplasmatales.</title>
        <authorList>
            <person name="Yuan Y."/>
        </authorList>
    </citation>
    <scope>NUCLEOTIDE SEQUENCE</scope>
    <source>
        <strain evidence="1">TUT19-bin139</strain>
    </source>
</reference>
<evidence type="ECO:0000313" key="1">
    <source>
        <dbReference type="EMBL" id="MBX8644724.1"/>
    </source>
</evidence>
<organism evidence="1 2">
    <name type="scientific">Candidatus Sysuiplasma superficiale</name>
    <dbReference type="NCBI Taxonomy" id="2823368"/>
    <lineage>
        <taxon>Archaea</taxon>
        <taxon>Methanobacteriati</taxon>
        <taxon>Thermoplasmatota</taxon>
        <taxon>Thermoplasmata</taxon>
        <taxon>Candidatus Sysuiplasmatales</taxon>
        <taxon>Candidatus Sysuiplasmataceae</taxon>
        <taxon>Candidatus Sysuiplasma</taxon>
    </lineage>
</organism>
<dbReference type="Proteomes" id="UP000750197">
    <property type="component" value="Unassembled WGS sequence"/>
</dbReference>
<comment type="caution">
    <text evidence="1">The sequence shown here is derived from an EMBL/GenBank/DDBJ whole genome shotgun (WGS) entry which is preliminary data.</text>
</comment>
<sequence>MKILLTLVMVVAVVAGVAAGYFYSAGAPNSSHAQPASLTLVKRGAEFTFMGYKSFSFNVPYGNFTVIGNGSWVVTNRAAEFNTPDGLFMEWEAPPSHLPAPSFYNVTTYPWIWKYEGIINYTVFTYPQKHLEIISFVFYSPVSTTLKFLQPFAIAYHVN</sequence>